<feature type="region of interest" description="Disordered" evidence="1">
    <location>
        <begin position="478"/>
        <end position="568"/>
    </location>
</feature>
<keyword evidence="3" id="KW-1185">Reference proteome</keyword>
<feature type="compositionally biased region" description="Low complexity" evidence="1">
    <location>
        <begin position="159"/>
        <end position="178"/>
    </location>
</feature>
<sequence length="643" mass="69438">MEDCPTGLLVDLTNFVDNAPQLFSTSSQEEDKENANPLTDSIEIERSGDTERRLSLTLKNSDDIQNRILRDVTEQSLPNSAKKCASPGLRLIDDETFDFDLAASPAVRPENISHEEEDEAQTNCRSGSRGTSPLSPLNASQFALMVKEAKDLAYRIKNSKTSSGSESSPSLSKQSCSSTDGEVSPSIRKHNRSGTFTKCQSPLELLPEEVRKVLPVIDDSCKKLPDSSQESRVTDNRNIKINANPTQHKTSGSRLQLPSKLQASKLAKPSLKYGSSCESLDGKENRINGHESDSNCSIASDCSDVSVGKNSQNKCIGKTGIPKTSRLKAPGSRLNGSFNSSMNNSINTSTNISRGIPKTRQLAVPKSASNTASRGVTPKFGAPPKSSSSASVKKVEPSKSVDKKQKSDEPPKRSSPRLQAKQGLNDGKQKAGIPSLKGTFAKQSLMNPGELQKRAHKTVTGNGPIKATQPLDIVNKPIESKPDKKATTRMNTSISTPVKQDKCVKPKLLANNFRTPSNSSSTSTPLSNRRRSCLPTPQKSSRGSIGSVPESPLSRRGGSGNSSRLSQLSSYSSITESPVFNNSVSKSTTKKNGGQCSNLVEINDKSPSSMKVSLCLVVINHSLYVEYYTQIFVKTMCKLKNIE</sequence>
<evidence type="ECO:0000313" key="3">
    <source>
        <dbReference type="Proteomes" id="UP000596742"/>
    </source>
</evidence>
<evidence type="ECO:0000256" key="1">
    <source>
        <dbReference type="SAM" id="MobiDB-lite"/>
    </source>
</evidence>
<organism evidence="2 3">
    <name type="scientific">Mytilus galloprovincialis</name>
    <name type="common">Mediterranean mussel</name>
    <dbReference type="NCBI Taxonomy" id="29158"/>
    <lineage>
        <taxon>Eukaryota</taxon>
        <taxon>Metazoa</taxon>
        <taxon>Spiralia</taxon>
        <taxon>Lophotrochozoa</taxon>
        <taxon>Mollusca</taxon>
        <taxon>Bivalvia</taxon>
        <taxon>Autobranchia</taxon>
        <taxon>Pteriomorphia</taxon>
        <taxon>Mytilida</taxon>
        <taxon>Mytiloidea</taxon>
        <taxon>Mytilidae</taxon>
        <taxon>Mytilinae</taxon>
        <taxon>Mytilus</taxon>
    </lineage>
</organism>
<feature type="compositionally biased region" description="Polar residues" evidence="1">
    <location>
        <begin position="121"/>
        <end position="136"/>
    </location>
</feature>
<feature type="compositionally biased region" description="Low complexity" evidence="1">
    <location>
        <begin position="511"/>
        <end position="527"/>
    </location>
</feature>
<feature type="compositionally biased region" description="Low complexity" evidence="1">
    <location>
        <begin position="551"/>
        <end position="568"/>
    </location>
</feature>
<feature type="compositionally biased region" description="Low complexity" evidence="1">
    <location>
        <begin position="383"/>
        <end position="392"/>
    </location>
</feature>
<feature type="region of interest" description="Disordered" evidence="1">
    <location>
        <begin position="108"/>
        <end position="136"/>
    </location>
</feature>
<reference evidence="2" key="1">
    <citation type="submission" date="2018-11" db="EMBL/GenBank/DDBJ databases">
        <authorList>
            <person name="Alioto T."/>
            <person name="Alioto T."/>
        </authorList>
    </citation>
    <scope>NUCLEOTIDE SEQUENCE</scope>
</reference>
<proteinExistence type="predicted"/>
<name>A0A8B6CJV7_MYTGA</name>
<feature type="compositionally biased region" description="Polar residues" evidence="1">
    <location>
        <begin position="535"/>
        <end position="544"/>
    </location>
</feature>
<comment type="caution">
    <text evidence="2">The sequence shown here is derived from an EMBL/GenBank/DDBJ whole genome shotgun (WGS) entry which is preliminary data.</text>
</comment>
<evidence type="ECO:0000313" key="2">
    <source>
        <dbReference type="EMBL" id="VDI06394.1"/>
    </source>
</evidence>
<feature type="compositionally biased region" description="Low complexity" evidence="1">
    <location>
        <begin position="335"/>
        <end position="353"/>
    </location>
</feature>
<feature type="compositionally biased region" description="Basic and acidic residues" evidence="1">
    <location>
        <begin position="393"/>
        <end position="412"/>
    </location>
</feature>
<dbReference type="AlphaFoldDB" id="A0A8B6CJV7"/>
<feature type="region of interest" description="Disordered" evidence="1">
    <location>
        <begin position="318"/>
        <end position="435"/>
    </location>
</feature>
<feature type="compositionally biased region" description="Polar residues" evidence="1">
    <location>
        <begin position="488"/>
        <end position="498"/>
    </location>
</feature>
<feature type="region of interest" description="Disordered" evidence="1">
    <location>
        <begin position="159"/>
        <end position="195"/>
    </location>
</feature>
<dbReference type="Proteomes" id="UP000596742">
    <property type="component" value="Unassembled WGS sequence"/>
</dbReference>
<accession>A0A8B6CJV7</accession>
<dbReference type="EMBL" id="UYJE01001921">
    <property type="protein sequence ID" value="VDI06394.1"/>
    <property type="molecule type" value="Genomic_DNA"/>
</dbReference>
<protein>
    <submittedName>
        <fullName evidence="2">G-2 and S-phase expressed protein 1</fullName>
    </submittedName>
</protein>
<dbReference type="OrthoDB" id="10072587at2759"/>
<gene>
    <name evidence="2" type="ORF">MGAL_10B055853</name>
</gene>